<keyword evidence="2" id="KW-0472">Membrane</keyword>
<evidence type="ECO:0000256" key="2">
    <source>
        <dbReference type="SAM" id="Phobius"/>
    </source>
</evidence>
<gene>
    <name evidence="3" type="ORF">FYJ61_07480</name>
</gene>
<reference evidence="3 4" key="1">
    <citation type="submission" date="2019-08" db="EMBL/GenBank/DDBJ databases">
        <title>In-depth cultivation of the pig gut microbiome towards novel bacterial diversity and tailored functional studies.</title>
        <authorList>
            <person name="Wylensek D."/>
            <person name="Hitch T.C.A."/>
            <person name="Clavel T."/>
        </authorList>
    </citation>
    <scope>NUCLEOTIDE SEQUENCE [LARGE SCALE GENOMIC DNA]</scope>
    <source>
        <strain evidence="3 4">WCA-470BD-2E</strain>
    </source>
</reference>
<dbReference type="RefSeq" id="WP_154487149.1">
    <property type="nucleotide sequence ID" value="NZ_VUMW01000023.1"/>
</dbReference>
<organism evidence="3 4">
    <name type="scientific">Lactobacillus equicursoris</name>
    <dbReference type="NCBI Taxonomy" id="420645"/>
    <lineage>
        <taxon>Bacteria</taxon>
        <taxon>Bacillati</taxon>
        <taxon>Bacillota</taxon>
        <taxon>Bacilli</taxon>
        <taxon>Lactobacillales</taxon>
        <taxon>Lactobacillaceae</taxon>
        <taxon>Lactobacillus</taxon>
    </lineage>
</organism>
<keyword evidence="2" id="KW-0812">Transmembrane</keyword>
<feature type="compositionally biased region" description="Basic residues" evidence="1">
    <location>
        <begin position="118"/>
        <end position="134"/>
    </location>
</feature>
<evidence type="ECO:0000313" key="3">
    <source>
        <dbReference type="EMBL" id="MST80290.1"/>
    </source>
</evidence>
<dbReference type="EMBL" id="VUMW01000023">
    <property type="protein sequence ID" value="MST80290.1"/>
    <property type="molecule type" value="Genomic_DNA"/>
</dbReference>
<proteinExistence type="predicted"/>
<name>A0A844FNX1_9LACO</name>
<keyword evidence="2" id="KW-1133">Transmembrane helix</keyword>
<protein>
    <submittedName>
        <fullName evidence="3">Uncharacterized protein</fullName>
    </submittedName>
</protein>
<feature type="transmembrane region" description="Helical" evidence="2">
    <location>
        <begin position="7"/>
        <end position="29"/>
    </location>
</feature>
<feature type="transmembrane region" description="Helical" evidence="2">
    <location>
        <begin position="35"/>
        <end position="58"/>
    </location>
</feature>
<sequence>MTIMQYWIVGWIAVGVFAIFAMTWLIGLITDQPSLRFFCDFLMVIALFGMLVGFGGRYKQIRLANARKEAAALKRKKLTKAETAFKDRAQEAYDLISSSSSDISGSWSKAVSDAKKAAKKAKTSKSKGKTKKTTPKTVSPSEAVSSAFKKHKDDIAKAQKLLTGQKTYLTRIYQYGAKANYQKYQTAEKKEVAYYNAVVSINKLTLPKYQEKVKTAKAEYLAAWKLLINS</sequence>
<dbReference type="Proteomes" id="UP000452141">
    <property type="component" value="Unassembled WGS sequence"/>
</dbReference>
<accession>A0A844FNX1</accession>
<comment type="caution">
    <text evidence="3">The sequence shown here is derived from an EMBL/GenBank/DDBJ whole genome shotgun (WGS) entry which is preliminary data.</text>
</comment>
<evidence type="ECO:0000313" key="4">
    <source>
        <dbReference type="Proteomes" id="UP000452141"/>
    </source>
</evidence>
<evidence type="ECO:0000256" key="1">
    <source>
        <dbReference type="SAM" id="MobiDB-lite"/>
    </source>
</evidence>
<feature type="region of interest" description="Disordered" evidence="1">
    <location>
        <begin position="118"/>
        <end position="145"/>
    </location>
</feature>
<dbReference type="AlphaFoldDB" id="A0A844FNX1"/>